<feature type="compositionally biased region" description="Gly residues" evidence="1">
    <location>
        <begin position="13"/>
        <end position="38"/>
    </location>
</feature>
<sequence length="77" mass="7340">MPRPGSRPHGVPGASGGAPGGRLQRPGGGPGGHGGGMGLADTSPPQGHSKPQKSGPATFAEMGIQGAKAEDGSCVVM</sequence>
<evidence type="ECO:0000313" key="3">
    <source>
        <dbReference type="Proteomes" id="UP000559027"/>
    </source>
</evidence>
<keyword evidence="3" id="KW-1185">Reference proteome</keyword>
<proteinExistence type="predicted"/>
<organism evidence="2 3">
    <name type="scientific">Leucocoprinus leucothites</name>
    <dbReference type="NCBI Taxonomy" id="201217"/>
    <lineage>
        <taxon>Eukaryota</taxon>
        <taxon>Fungi</taxon>
        <taxon>Dikarya</taxon>
        <taxon>Basidiomycota</taxon>
        <taxon>Agaricomycotina</taxon>
        <taxon>Agaricomycetes</taxon>
        <taxon>Agaricomycetidae</taxon>
        <taxon>Agaricales</taxon>
        <taxon>Agaricineae</taxon>
        <taxon>Agaricaceae</taxon>
        <taxon>Leucocoprinus</taxon>
    </lineage>
</organism>
<reference evidence="2 3" key="1">
    <citation type="journal article" date="2020" name="ISME J.">
        <title>Uncovering the hidden diversity of litter-decomposition mechanisms in mushroom-forming fungi.</title>
        <authorList>
            <person name="Floudas D."/>
            <person name="Bentzer J."/>
            <person name="Ahren D."/>
            <person name="Johansson T."/>
            <person name="Persson P."/>
            <person name="Tunlid A."/>
        </authorList>
    </citation>
    <scope>NUCLEOTIDE SEQUENCE [LARGE SCALE GENOMIC DNA]</scope>
    <source>
        <strain evidence="2 3">CBS 146.42</strain>
    </source>
</reference>
<feature type="region of interest" description="Disordered" evidence="1">
    <location>
        <begin position="1"/>
        <end position="77"/>
    </location>
</feature>
<dbReference type="AlphaFoldDB" id="A0A8H5CQG1"/>
<name>A0A8H5CQG1_9AGAR</name>
<dbReference type="Proteomes" id="UP000559027">
    <property type="component" value="Unassembled WGS sequence"/>
</dbReference>
<dbReference type="EMBL" id="JAACJO010000037">
    <property type="protein sequence ID" value="KAF5345960.1"/>
    <property type="molecule type" value="Genomic_DNA"/>
</dbReference>
<evidence type="ECO:0000313" key="2">
    <source>
        <dbReference type="EMBL" id="KAF5345960.1"/>
    </source>
</evidence>
<protein>
    <submittedName>
        <fullName evidence="2">Uncharacterized protein</fullName>
    </submittedName>
</protein>
<gene>
    <name evidence="2" type="ORF">D9756_010914</name>
</gene>
<evidence type="ECO:0000256" key="1">
    <source>
        <dbReference type="SAM" id="MobiDB-lite"/>
    </source>
</evidence>
<comment type="caution">
    <text evidence="2">The sequence shown here is derived from an EMBL/GenBank/DDBJ whole genome shotgun (WGS) entry which is preliminary data.</text>
</comment>
<accession>A0A8H5CQG1</accession>